<evidence type="ECO:0000313" key="3">
    <source>
        <dbReference type="EMBL" id="GGT52647.1"/>
    </source>
</evidence>
<gene>
    <name evidence="3" type="ORF">GCM10014713_53180</name>
</gene>
<organism evidence="3 4">
    <name type="scientific">Streptomyces purpureus</name>
    <dbReference type="NCBI Taxonomy" id="1951"/>
    <lineage>
        <taxon>Bacteria</taxon>
        <taxon>Bacillati</taxon>
        <taxon>Actinomycetota</taxon>
        <taxon>Actinomycetes</taxon>
        <taxon>Kitasatosporales</taxon>
        <taxon>Streptomycetaceae</taxon>
        <taxon>Streptomyces</taxon>
    </lineage>
</organism>
<name>A0A918HC93_9ACTN</name>
<keyword evidence="4" id="KW-1185">Reference proteome</keyword>
<dbReference type="InterPro" id="IPR012495">
    <property type="entry name" value="TadE-like_dom"/>
</dbReference>
<keyword evidence="1" id="KW-0472">Membrane</keyword>
<accession>A0A918HC93</accession>
<feature type="domain" description="TadE-like" evidence="2">
    <location>
        <begin position="83"/>
        <end position="125"/>
    </location>
</feature>
<evidence type="ECO:0000313" key="4">
    <source>
        <dbReference type="Proteomes" id="UP000619486"/>
    </source>
</evidence>
<reference evidence="3" key="1">
    <citation type="journal article" date="2014" name="Int. J. Syst. Evol. Microbiol.">
        <title>Complete genome sequence of Corynebacterium casei LMG S-19264T (=DSM 44701T), isolated from a smear-ripened cheese.</title>
        <authorList>
            <consortium name="US DOE Joint Genome Institute (JGI-PGF)"/>
            <person name="Walter F."/>
            <person name="Albersmeier A."/>
            <person name="Kalinowski J."/>
            <person name="Ruckert C."/>
        </authorList>
    </citation>
    <scope>NUCLEOTIDE SEQUENCE</scope>
    <source>
        <strain evidence="3">JCM 3172</strain>
    </source>
</reference>
<dbReference type="Pfam" id="PF07811">
    <property type="entry name" value="TadE"/>
    <property type="match status" value="1"/>
</dbReference>
<feature type="transmembrane region" description="Helical" evidence="1">
    <location>
        <begin position="85"/>
        <end position="107"/>
    </location>
</feature>
<keyword evidence="1" id="KW-1133">Transmembrane helix</keyword>
<keyword evidence="1" id="KW-0812">Transmembrane</keyword>
<evidence type="ECO:0000256" key="1">
    <source>
        <dbReference type="SAM" id="Phobius"/>
    </source>
</evidence>
<evidence type="ECO:0000259" key="2">
    <source>
        <dbReference type="Pfam" id="PF07811"/>
    </source>
</evidence>
<sequence>MSQRGMAVEHIRRGVGRDGVRRRAWRESVSRGVRNEGVPAGTGRDCVRRRVRRGSARPWARQGSVRRAARHESVRRAACQDRGQVAVEFLGTTPLILLTLVLLWQFVLVGYTFTLAGNAADEAARDAALTHATYRQATCEESAREKLPASWIRHDVARCTTDAADHMVDVTVDLRVPVLFPGAIDFPFTVTAEASAVLEERY</sequence>
<dbReference type="AlphaFoldDB" id="A0A918HC93"/>
<comment type="caution">
    <text evidence="3">The sequence shown here is derived from an EMBL/GenBank/DDBJ whole genome shotgun (WGS) entry which is preliminary data.</text>
</comment>
<dbReference type="EMBL" id="BMQQ01000025">
    <property type="protein sequence ID" value="GGT52647.1"/>
    <property type="molecule type" value="Genomic_DNA"/>
</dbReference>
<protein>
    <recommendedName>
        <fullName evidence="2">TadE-like domain-containing protein</fullName>
    </recommendedName>
</protein>
<reference evidence="3" key="2">
    <citation type="submission" date="2020-09" db="EMBL/GenBank/DDBJ databases">
        <authorList>
            <person name="Sun Q."/>
            <person name="Ohkuma M."/>
        </authorList>
    </citation>
    <scope>NUCLEOTIDE SEQUENCE</scope>
    <source>
        <strain evidence="3">JCM 3172</strain>
    </source>
</reference>
<dbReference type="Proteomes" id="UP000619486">
    <property type="component" value="Unassembled WGS sequence"/>
</dbReference>
<proteinExistence type="predicted"/>